<reference evidence="2" key="1">
    <citation type="journal article" date="2019" name="Int. J. Syst. Evol. Microbiol.">
        <title>The Global Catalogue of Microorganisms (GCM) 10K type strain sequencing project: providing services to taxonomists for standard genome sequencing and annotation.</title>
        <authorList>
            <consortium name="The Broad Institute Genomics Platform"/>
            <consortium name="The Broad Institute Genome Sequencing Center for Infectious Disease"/>
            <person name="Wu L."/>
            <person name="Ma J."/>
        </authorList>
    </citation>
    <scope>NUCLEOTIDE SEQUENCE [LARGE SCALE GENOMIC DNA]</scope>
    <source>
        <strain evidence="2">CGMCC 1.10106</strain>
    </source>
</reference>
<keyword evidence="2" id="KW-1185">Reference proteome</keyword>
<sequence length="373" mass="40244">MSIERRDMDAGTRRGATALLARAAVADVRADERLRVAIDDFFLDEDARLDDRTRVAMAAVLGDLALGIEAALRRYAARLLAARDAATLAETLSAEAPAILERLVGSGLVRDSDLMRELFGRVRQDLLADALPSDAPEDPDRASLLPRLAQQGDSVVAASAIALLSAESRRRVPPAPGQPNPSDLPAELHHRLVWWIAAALRERFAGGAGEALPLLDRALAEAALRSIAAHDEGDRLEASALRLAAALDPQANELPALLVESLADRRLSLFVALLAHALGLDYGDAREIVLDPGGERLWLLLRALELDREAIARIGLALSDADPRRDIDRFAEGLDAIVAVTPDAARHALAPLLLHRDYRAALVALARHQDRVR</sequence>
<name>A0ABQ1H5H7_9SPHN</name>
<protein>
    <recommendedName>
        <fullName evidence="3">DUF2336 domain-containing protein</fullName>
    </recommendedName>
</protein>
<dbReference type="Proteomes" id="UP000618591">
    <property type="component" value="Unassembled WGS sequence"/>
</dbReference>
<accession>A0ABQ1H5H7</accession>
<gene>
    <name evidence="1" type="ORF">GCM10011395_32280</name>
</gene>
<dbReference type="InterPro" id="IPR019285">
    <property type="entry name" value="DUF2336"/>
</dbReference>
<dbReference type="Pfam" id="PF10098">
    <property type="entry name" value="DUF2336"/>
    <property type="match status" value="1"/>
</dbReference>
<dbReference type="RefSeq" id="WP_188449328.1">
    <property type="nucleotide sequence ID" value="NZ_BMDW01000026.1"/>
</dbReference>
<evidence type="ECO:0008006" key="3">
    <source>
        <dbReference type="Google" id="ProtNLM"/>
    </source>
</evidence>
<evidence type="ECO:0000313" key="1">
    <source>
        <dbReference type="EMBL" id="GGA59519.1"/>
    </source>
</evidence>
<organism evidence="1 2">
    <name type="scientific">Sphingomonas psychrolutea</name>
    <dbReference type="NCBI Taxonomy" id="1259676"/>
    <lineage>
        <taxon>Bacteria</taxon>
        <taxon>Pseudomonadati</taxon>
        <taxon>Pseudomonadota</taxon>
        <taxon>Alphaproteobacteria</taxon>
        <taxon>Sphingomonadales</taxon>
        <taxon>Sphingomonadaceae</taxon>
        <taxon>Sphingomonas</taxon>
    </lineage>
</organism>
<comment type="caution">
    <text evidence="1">The sequence shown here is derived from an EMBL/GenBank/DDBJ whole genome shotgun (WGS) entry which is preliminary data.</text>
</comment>
<dbReference type="EMBL" id="BMDW01000026">
    <property type="protein sequence ID" value="GGA59519.1"/>
    <property type="molecule type" value="Genomic_DNA"/>
</dbReference>
<evidence type="ECO:0000313" key="2">
    <source>
        <dbReference type="Proteomes" id="UP000618591"/>
    </source>
</evidence>
<proteinExistence type="predicted"/>